<protein>
    <submittedName>
        <fullName evidence="2">Uncharacterized protein</fullName>
    </submittedName>
</protein>
<sequence>MSENEDSQNASVHSYGFGTRSHASGSQSSSSRSESSERPASPKQVKLVDAATSAPFFFCDPEVVAVNWGLQRHKNPARAKATARICERRNLPVKPGPSDDLARWEASLRARDTSTRAPFCVGKWSVYLGPAFDPEAIIVQEDEISEVSTTASMPVFFKPRKGFPTRHNFSHKGIKITMCNTMNWSLEKTIECEKSRPKTRKLRTRKERSIH</sequence>
<reference evidence="2 3" key="1">
    <citation type="submission" date="2018-04" db="EMBL/GenBank/DDBJ databases">
        <authorList>
            <person name="Vogel A."/>
        </authorList>
    </citation>
    <scope>NUCLEOTIDE SEQUENCE [LARGE SCALE GENOMIC DNA]</scope>
</reference>
<keyword evidence="3" id="KW-1185">Reference proteome</keyword>
<dbReference type="EMBL" id="OOIL02001568">
    <property type="protein sequence ID" value="VFQ76623.1"/>
    <property type="molecule type" value="Genomic_DNA"/>
</dbReference>
<proteinExistence type="predicted"/>
<evidence type="ECO:0000313" key="3">
    <source>
        <dbReference type="Proteomes" id="UP000595140"/>
    </source>
</evidence>
<evidence type="ECO:0000256" key="1">
    <source>
        <dbReference type="SAM" id="MobiDB-lite"/>
    </source>
</evidence>
<name>A0A484LJH5_9ASTE</name>
<dbReference type="Proteomes" id="UP000595140">
    <property type="component" value="Unassembled WGS sequence"/>
</dbReference>
<feature type="region of interest" description="Disordered" evidence="1">
    <location>
        <begin position="1"/>
        <end position="45"/>
    </location>
</feature>
<dbReference type="AlphaFoldDB" id="A0A484LJH5"/>
<gene>
    <name evidence="2" type="ORF">CCAM_LOCUS18399</name>
</gene>
<organism evidence="2 3">
    <name type="scientific">Cuscuta campestris</name>
    <dbReference type="NCBI Taxonomy" id="132261"/>
    <lineage>
        <taxon>Eukaryota</taxon>
        <taxon>Viridiplantae</taxon>
        <taxon>Streptophyta</taxon>
        <taxon>Embryophyta</taxon>
        <taxon>Tracheophyta</taxon>
        <taxon>Spermatophyta</taxon>
        <taxon>Magnoliopsida</taxon>
        <taxon>eudicotyledons</taxon>
        <taxon>Gunneridae</taxon>
        <taxon>Pentapetalae</taxon>
        <taxon>asterids</taxon>
        <taxon>lamiids</taxon>
        <taxon>Solanales</taxon>
        <taxon>Convolvulaceae</taxon>
        <taxon>Cuscuteae</taxon>
        <taxon>Cuscuta</taxon>
        <taxon>Cuscuta subgen. Grammica</taxon>
        <taxon>Cuscuta sect. Cleistogrammica</taxon>
    </lineage>
</organism>
<accession>A0A484LJH5</accession>
<feature type="compositionally biased region" description="Low complexity" evidence="1">
    <location>
        <begin position="21"/>
        <end position="42"/>
    </location>
</feature>
<evidence type="ECO:0000313" key="2">
    <source>
        <dbReference type="EMBL" id="VFQ76623.1"/>
    </source>
</evidence>